<reference evidence="5" key="1">
    <citation type="submission" date="2020-10" db="EMBL/GenBank/DDBJ databases">
        <title>Ca. Dormibacterota MAGs.</title>
        <authorList>
            <person name="Montgomery K."/>
        </authorList>
    </citation>
    <scope>NUCLEOTIDE SEQUENCE [LARGE SCALE GENOMIC DNA]</scope>
    <source>
        <strain evidence="5">SC8812_S17_10</strain>
    </source>
</reference>
<organism evidence="5 6">
    <name type="scientific">Candidatus Nephthysia bennettiae</name>
    <dbReference type="NCBI Taxonomy" id="3127016"/>
    <lineage>
        <taxon>Bacteria</taxon>
        <taxon>Bacillati</taxon>
        <taxon>Candidatus Dormiibacterota</taxon>
        <taxon>Candidatus Dormibacteria</taxon>
        <taxon>Candidatus Dormibacterales</taxon>
        <taxon>Candidatus Dormibacteraceae</taxon>
        <taxon>Candidatus Nephthysia</taxon>
    </lineage>
</organism>
<keyword evidence="3" id="KW-0961">Cell wall biogenesis/degradation</keyword>
<evidence type="ECO:0000256" key="1">
    <source>
        <dbReference type="ARBA" id="ARBA00022490"/>
    </source>
</evidence>
<dbReference type="PANTHER" id="PTHR34654:SF1">
    <property type="entry name" value="RNA-BINDING PROTEIN KHPA"/>
    <property type="match status" value="1"/>
</dbReference>
<comment type="function">
    <text evidence="3">A probable RNA chaperone. Forms a complex with KhpB which binds to cellular RNA and controls its expression. Plays a role in peptidoglycan (PG) homeostasis and cell length regulation.</text>
</comment>
<comment type="subunit">
    <text evidence="3">Forms a complex with KhpB.</text>
</comment>
<comment type="subcellular location">
    <subcellularLocation>
        <location evidence="3">Cytoplasm</location>
    </subcellularLocation>
</comment>
<feature type="region of interest" description="Disordered" evidence="4">
    <location>
        <begin position="1"/>
        <end position="50"/>
    </location>
</feature>
<evidence type="ECO:0000313" key="5">
    <source>
        <dbReference type="EMBL" id="MBJ7601114.1"/>
    </source>
</evidence>
<keyword evidence="3" id="KW-0143">Chaperone</keyword>
<dbReference type="InterPro" id="IPR015946">
    <property type="entry name" value="KH_dom-like_a/b"/>
</dbReference>
<evidence type="ECO:0000256" key="3">
    <source>
        <dbReference type="HAMAP-Rule" id="MF_00088"/>
    </source>
</evidence>
<dbReference type="AlphaFoldDB" id="A0A934NBP8"/>
<dbReference type="EMBL" id="JAEKNR010000234">
    <property type="protein sequence ID" value="MBJ7601114.1"/>
    <property type="molecule type" value="Genomic_DNA"/>
</dbReference>
<dbReference type="GO" id="GO:0003723">
    <property type="term" value="F:RNA binding"/>
    <property type="evidence" value="ECO:0007669"/>
    <property type="project" value="UniProtKB-UniRule"/>
</dbReference>
<name>A0A934NBP8_9BACT</name>
<gene>
    <name evidence="3" type="primary">khpA</name>
    <name evidence="5" type="ORF">JF922_23955</name>
</gene>
<protein>
    <recommendedName>
        <fullName evidence="3">RNA-binding protein KhpA</fullName>
    </recommendedName>
    <alternativeName>
        <fullName evidence="3">KH-domain protein A</fullName>
    </alternativeName>
</protein>
<dbReference type="RefSeq" id="WP_338205204.1">
    <property type="nucleotide sequence ID" value="NZ_JAEKNR010000234.1"/>
</dbReference>
<dbReference type="GO" id="GO:0071555">
    <property type="term" value="P:cell wall organization"/>
    <property type="evidence" value="ECO:0007669"/>
    <property type="project" value="UniProtKB-KW"/>
</dbReference>
<keyword evidence="6" id="KW-1185">Reference proteome</keyword>
<dbReference type="HAMAP" id="MF_00088">
    <property type="entry name" value="KhpA"/>
    <property type="match status" value="1"/>
</dbReference>
<comment type="caution">
    <text evidence="5">The sequence shown here is derived from an EMBL/GenBank/DDBJ whole genome shotgun (WGS) entry which is preliminary data.</text>
</comment>
<dbReference type="Gene3D" id="3.30.300.20">
    <property type="match status" value="1"/>
</dbReference>
<dbReference type="InterPro" id="IPR020627">
    <property type="entry name" value="KhpA"/>
</dbReference>
<evidence type="ECO:0000256" key="2">
    <source>
        <dbReference type="ARBA" id="ARBA00022884"/>
    </source>
</evidence>
<dbReference type="Pfam" id="PF13083">
    <property type="entry name" value="KH_KhpA-B"/>
    <property type="match status" value="1"/>
</dbReference>
<feature type="compositionally biased region" description="Basic and acidic residues" evidence="4">
    <location>
        <begin position="1"/>
        <end position="11"/>
    </location>
</feature>
<dbReference type="GO" id="GO:0005737">
    <property type="term" value="C:cytoplasm"/>
    <property type="evidence" value="ECO:0007669"/>
    <property type="project" value="UniProtKB-SubCell"/>
</dbReference>
<dbReference type="InterPro" id="IPR009019">
    <property type="entry name" value="KH_sf_prok-type"/>
</dbReference>
<dbReference type="GO" id="GO:0008360">
    <property type="term" value="P:regulation of cell shape"/>
    <property type="evidence" value="ECO:0007669"/>
    <property type="project" value="UniProtKB-KW"/>
</dbReference>
<keyword evidence="2 3" id="KW-0694">RNA-binding</keyword>
<keyword evidence="3" id="KW-0133">Cell shape</keyword>
<dbReference type="Proteomes" id="UP000612893">
    <property type="component" value="Unassembled WGS sequence"/>
</dbReference>
<dbReference type="PANTHER" id="PTHR34654">
    <property type="entry name" value="UPF0109 PROTEIN SCO5592"/>
    <property type="match status" value="1"/>
</dbReference>
<keyword evidence="1 3" id="KW-0963">Cytoplasm</keyword>
<dbReference type="SUPFAM" id="SSF54814">
    <property type="entry name" value="Prokaryotic type KH domain (KH-domain type II)"/>
    <property type="match status" value="1"/>
</dbReference>
<evidence type="ECO:0000256" key="4">
    <source>
        <dbReference type="SAM" id="MobiDB-lite"/>
    </source>
</evidence>
<dbReference type="GO" id="GO:0009252">
    <property type="term" value="P:peptidoglycan biosynthetic process"/>
    <property type="evidence" value="ECO:0007669"/>
    <property type="project" value="UniProtKB-UniRule"/>
</dbReference>
<comment type="similarity">
    <text evidence="3">Belongs to the KhpA RNA-binding protein family.</text>
</comment>
<feature type="compositionally biased region" description="Gly residues" evidence="4">
    <location>
        <begin position="18"/>
        <end position="37"/>
    </location>
</feature>
<accession>A0A934NBP8</accession>
<proteinExistence type="inferred from homology"/>
<sequence length="132" mass="14253">MQRRENPDRPPFRRSGPPHGGGGFRSGGGGRFEGGGFRRSYGGPSGPAGPSIDYRGLVEFIAKSVAEKPEEVEVHAVDRGRGTLAIKVKMADDDLGRLIGKAGRNIEALRTLVRVASLRERKRVFVDLATGR</sequence>
<evidence type="ECO:0000313" key="6">
    <source>
        <dbReference type="Proteomes" id="UP000612893"/>
    </source>
</evidence>
<dbReference type="CDD" id="cd22533">
    <property type="entry name" value="KH-II_YlqC-like"/>
    <property type="match status" value="1"/>
</dbReference>